<evidence type="ECO:0000313" key="2">
    <source>
        <dbReference type="Proteomes" id="UP000675881"/>
    </source>
</evidence>
<proteinExistence type="predicted"/>
<organism evidence="1 2">
    <name type="scientific">Lepeophtheirus salmonis</name>
    <name type="common">Salmon louse</name>
    <name type="synonym">Caligus salmonis</name>
    <dbReference type="NCBI Taxonomy" id="72036"/>
    <lineage>
        <taxon>Eukaryota</taxon>
        <taxon>Metazoa</taxon>
        <taxon>Ecdysozoa</taxon>
        <taxon>Arthropoda</taxon>
        <taxon>Crustacea</taxon>
        <taxon>Multicrustacea</taxon>
        <taxon>Hexanauplia</taxon>
        <taxon>Copepoda</taxon>
        <taxon>Siphonostomatoida</taxon>
        <taxon>Caligidae</taxon>
        <taxon>Lepeophtheirus</taxon>
    </lineage>
</organism>
<dbReference type="EMBL" id="HG994583">
    <property type="protein sequence ID" value="CAF2916929.1"/>
    <property type="molecule type" value="Genomic_DNA"/>
</dbReference>
<dbReference type="SUPFAM" id="SSF50630">
    <property type="entry name" value="Acid proteases"/>
    <property type="match status" value="1"/>
</dbReference>
<sequence length="147" mass="16338">MVVAELCKLAHPNRSKRAFVRARLDDNWVTFLFDMGANVNIVPSRLVPDKVHPTYGVILLLKSSTLKTPTFLITDFEQPILGSHAATINIKDEVLPHYLGDCPAPVTFEDKVKKELEKIKPAKWVSPIVSVSNTSIPQTSSVVQPIH</sequence>
<protein>
    <submittedName>
        <fullName evidence="1">(salmon louse) hypothetical protein</fullName>
    </submittedName>
</protein>
<accession>A0A7R8CVY6</accession>
<keyword evidence="2" id="KW-1185">Reference proteome</keyword>
<gene>
    <name evidence="1" type="ORF">LSAA_9058</name>
</gene>
<dbReference type="AlphaFoldDB" id="A0A7R8CVY6"/>
<name>A0A7R8CVY6_LEPSM</name>
<reference evidence="1" key="1">
    <citation type="submission" date="2021-02" db="EMBL/GenBank/DDBJ databases">
        <authorList>
            <person name="Bekaert M."/>
        </authorList>
    </citation>
    <scope>NUCLEOTIDE SEQUENCE</scope>
    <source>
        <strain evidence="1">IoA-00</strain>
    </source>
</reference>
<dbReference type="Proteomes" id="UP000675881">
    <property type="component" value="Chromosome 4"/>
</dbReference>
<dbReference type="InterPro" id="IPR021109">
    <property type="entry name" value="Peptidase_aspartic_dom_sf"/>
</dbReference>
<evidence type="ECO:0000313" key="1">
    <source>
        <dbReference type="EMBL" id="CAF2916929.1"/>
    </source>
</evidence>